<proteinExistence type="predicted"/>
<dbReference type="Proteomes" id="UP000432464">
    <property type="component" value="Unassembled WGS sequence"/>
</dbReference>
<dbReference type="EMBL" id="WMBB01000003">
    <property type="protein sequence ID" value="MTE12485.1"/>
    <property type="molecule type" value="Genomic_DNA"/>
</dbReference>
<dbReference type="AlphaFoldDB" id="A0A6I3KVK5"/>
<dbReference type="NCBIfam" id="TIGR00229">
    <property type="entry name" value="sensory_box"/>
    <property type="match status" value="1"/>
</dbReference>
<comment type="caution">
    <text evidence="2">The sequence shown here is derived from an EMBL/GenBank/DDBJ whole genome shotgun (WGS) entry which is preliminary data.</text>
</comment>
<dbReference type="InterPro" id="IPR035965">
    <property type="entry name" value="PAS-like_dom_sf"/>
</dbReference>
<dbReference type="SUPFAM" id="SSF55785">
    <property type="entry name" value="PYP-like sensor domain (PAS domain)"/>
    <property type="match status" value="1"/>
</dbReference>
<dbReference type="Pfam" id="PF08447">
    <property type="entry name" value="PAS_3"/>
    <property type="match status" value="1"/>
</dbReference>
<gene>
    <name evidence="2" type="ORF">GLP40_06795</name>
</gene>
<accession>A0A6I3KVK5</accession>
<name>A0A6I3KVK5_9NOCA</name>
<sequence>MVSPVDAGDLILGPTELFFSTTDRRGVIGLGNSVFARVSGYALDELAGRPHNVVRHPDMPAGMFRLMWERLADGRPVGAFVRNRAKDGTAYWVFAMMSPVRDGYVSVRLAPCSPYFGLAEQVYAQARTAEQAARGSGNDRRGIAASGMAGLEEALCRHGFRSYDEFMHEALPAEIAARGNLVSATSPRPDLSGPIGSVLAGTALVDARLAEVVGRLGEYRELCGRLMTAATRVADITRRIDRSVVAARDASERVAAEHPVLLNIARVMGEPMSEAVAALHTLGPELDRLRTAVTELRFRISLAALYNSMVAAFAAEVVDGAAPARTLKAVPLLCDATAIGLCDMADQMREVNAQLSIVAHQTERASAALDRFRRFLGQWRLRVLRHKAGPAIGAKLDPIDAEIAVSWEWMELLHGLGREFRSGAVVFDFVTVEAQLAAITLAAAECDTD</sequence>
<dbReference type="InterPro" id="IPR000014">
    <property type="entry name" value="PAS"/>
</dbReference>
<dbReference type="CDD" id="cd00130">
    <property type="entry name" value="PAS"/>
    <property type="match status" value="1"/>
</dbReference>
<evidence type="ECO:0000313" key="3">
    <source>
        <dbReference type="Proteomes" id="UP000432464"/>
    </source>
</evidence>
<dbReference type="Gene3D" id="3.30.450.20">
    <property type="entry name" value="PAS domain"/>
    <property type="match status" value="1"/>
</dbReference>
<organism evidence="2 3">
    <name type="scientific">Nocardia aurantiaca</name>
    <dbReference type="NCBI Taxonomy" id="2675850"/>
    <lineage>
        <taxon>Bacteria</taxon>
        <taxon>Bacillati</taxon>
        <taxon>Actinomycetota</taxon>
        <taxon>Actinomycetes</taxon>
        <taxon>Mycobacteriales</taxon>
        <taxon>Nocardiaceae</taxon>
        <taxon>Nocardia</taxon>
    </lineage>
</organism>
<evidence type="ECO:0000259" key="1">
    <source>
        <dbReference type="Pfam" id="PF08447"/>
    </source>
</evidence>
<evidence type="ECO:0000313" key="2">
    <source>
        <dbReference type="EMBL" id="MTE12485.1"/>
    </source>
</evidence>
<dbReference type="InterPro" id="IPR013655">
    <property type="entry name" value="PAS_fold_3"/>
</dbReference>
<reference evidence="2 3" key="1">
    <citation type="submission" date="2019-11" db="EMBL/GenBank/DDBJ databases">
        <title>Nocardia sp. nov. CT2-14 isolated from soil.</title>
        <authorList>
            <person name="Kanchanasin P."/>
            <person name="Tanasupawat S."/>
            <person name="Yuki M."/>
            <person name="Kudo T."/>
        </authorList>
    </citation>
    <scope>NUCLEOTIDE SEQUENCE [LARGE SCALE GENOMIC DNA]</scope>
    <source>
        <strain evidence="2 3">CT2-14</strain>
    </source>
</reference>
<keyword evidence="3" id="KW-1185">Reference proteome</keyword>
<protein>
    <submittedName>
        <fullName evidence="2">PAS domain S-box protein</fullName>
    </submittedName>
</protein>
<feature type="domain" description="PAS fold-3" evidence="1">
    <location>
        <begin position="33"/>
        <end position="102"/>
    </location>
</feature>